<dbReference type="InterPro" id="IPR018095">
    <property type="entry name" value="Thymidylate_kin_CS"/>
</dbReference>
<feature type="domain" description="Thymidylate kinase-like" evidence="12">
    <location>
        <begin position="9"/>
        <end position="196"/>
    </location>
</feature>
<reference evidence="13" key="1">
    <citation type="journal article" date="2021" name="PeerJ">
        <title>Extensive microbial diversity within the chicken gut microbiome revealed by metagenomics and culture.</title>
        <authorList>
            <person name="Gilroy R."/>
            <person name="Ravi A."/>
            <person name="Getino M."/>
            <person name="Pursley I."/>
            <person name="Horton D.L."/>
            <person name="Alikhan N.F."/>
            <person name="Baker D."/>
            <person name="Gharbi K."/>
            <person name="Hall N."/>
            <person name="Watson M."/>
            <person name="Adriaenssens E.M."/>
            <person name="Foster-Nyarko E."/>
            <person name="Jarju S."/>
            <person name="Secka A."/>
            <person name="Antonio M."/>
            <person name="Oren A."/>
            <person name="Chaudhuri R.R."/>
            <person name="La Ragione R."/>
            <person name="Hildebrand F."/>
            <person name="Pallen M.J."/>
        </authorList>
    </citation>
    <scope>NUCLEOTIDE SEQUENCE</scope>
    <source>
        <strain evidence="13">CHK187-11901</strain>
    </source>
</reference>
<evidence type="ECO:0000259" key="12">
    <source>
        <dbReference type="Pfam" id="PF02223"/>
    </source>
</evidence>
<dbReference type="PROSITE" id="PS01331">
    <property type="entry name" value="THYMIDYLATE_KINASE"/>
    <property type="match status" value="1"/>
</dbReference>
<dbReference type="PANTHER" id="PTHR10344:SF4">
    <property type="entry name" value="UMP-CMP KINASE 2, MITOCHONDRIAL"/>
    <property type="match status" value="1"/>
</dbReference>
<dbReference type="AlphaFoldDB" id="A0A9D2NSA4"/>
<dbReference type="InterPro" id="IPR018094">
    <property type="entry name" value="Thymidylate_kinase"/>
</dbReference>
<comment type="catalytic activity">
    <reaction evidence="9 11">
        <text>dTMP + ATP = dTDP + ADP</text>
        <dbReference type="Rhea" id="RHEA:13517"/>
        <dbReference type="ChEBI" id="CHEBI:30616"/>
        <dbReference type="ChEBI" id="CHEBI:58369"/>
        <dbReference type="ChEBI" id="CHEBI:63528"/>
        <dbReference type="ChEBI" id="CHEBI:456216"/>
        <dbReference type="EC" id="2.7.4.9"/>
    </reaction>
</comment>
<evidence type="ECO:0000256" key="4">
    <source>
        <dbReference type="ARBA" id="ARBA00022679"/>
    </source>
</evidence>
<evidence type="ECO:0000256" key="11">
    <source>
        <dbReference type="HAMAP-Rule" id="MF_00165"/>
    </source>
</evidence>
<keyword evidence="4 11" id="KW-0808">Transferase</keyword>
<dbReference type="GO" id="GO:0006227">
    <property type="term" value="P:dUDP biosynthetic process"/>
    <property type="evidence" value="ECO:0007669"/>
    <property type="project" value="TreeGrafter"/>
</dbReference>
<evidence type="ECO:0000313" key="14">
    <source>
        <dbReference type="Proteomes" id="UP000823896"/>
    </source>
</evidence>
<organism evidence="13 14">
    <name type="scientific">Candidatus Merdibacter merdavium</name>
    <dbReference type="NCBI Taxonomy" id="2838692"/>
    <lineage>
        <taxon>Bacteria</taxon>
        <taxon>Bacillati</taxon>
        <taxon>Bacillota</taxon>
        <taxon>Erysipelotrichia</taxon>
        <taxon>Erysipelotrichales</taxon>
        <taxon>Erysipelotrichaceae</taxon>
        <taxon>Merdibacter</taxon>
    </lineage>
</organism>
<feature type="binding site" evidence="11">
    <location>
        <begin position="11"/>
        <end position="18"/>
    </location>
    <ligand>
        <name>ATP</name>
        <dbReference type="ChEBI" id="CHEBI:30616"/>
    </ligand>
</feature>
<dbReference type="SUPFAM" id="SSF52540">
    <property type="entry name" value="P-loop containing nucleoside triphosphate hydrolases"/>
    <property type="match status" value="1"/>
</dbReference>
<evidence type="ECO:0000256" key="5">
    <source>
        <dbReference type="ARBA" id="ARBA00022727"/>
    </source>
</evidence>
<reference evidence="13" key="2">
    <citation type="submission" date="2021-04" db="EMBL/GenBank/DDBJ databases">
        <authorList>
            <person name="Gilroy R."/>
        </authorList>
    </citation>
    <scope>NUCLEOTIDE SEQUENCE</scope>
    <source>
        <strain evidence="13">CHK187-11901</strain>
    </source>
</reference>
<accession>A0A9D2NSA4</accession>
<dbReference type="InterPro" id="IPR039430">
    <property type="entry name" value="Thymidylate_kin-like_dom"/>
</dbReference>
<dbReference type="Gene3D" id="3.40.50.300">
    <property type="entry name" value="P-loop containing nucleotide triphosphate hydrolases"/>
    <property type="match status" value="1"/>
</dbReference>
<evidence type="ECO:0000256" key="7">
    <source>
        <dbReference type="ARBA" id="ARBA00022777"/>
    </source>
</evidence>
<dbReference type="NCBIfam" id="TIGR00041">
    <property type="entry name" value="DTMP_kinase"/>
    <property type="match status" value="1"/>
</dbReference>
<dbReference type="EC" id="2.7.4.9" evidence="2 11"/>
<dbReference type="Proteomes" id="UP000823896">
    <property type="component" value="Unassembled WGS sequence"/>
</dbReference>
<evidence type="ECO:0000256" key="6">
    <source>
        <dbReference type="ARBA" id="ARBA00022741"/>
    </source>
</evidence>
<evidence type="ECO:0000313" key="13">
    <source>
        <dbReference type="EMBL" id="HJC36611.1"/>
    </source>
</evidence>
<evidence type="ECO:0000256" key="3">
    <source>
        <dbReference type="ARBA" id="ARBA00017144"/>
    </source>
</evidence>
<proteinExistence type="inferred from homology"/>
<dbReference type="GO" id="GO:0005829">
    <property type="term" value="C:cytosol"/>
    <property type="evidence" value="ECO:0007669"/>
    <property type="project" value="TreeGrafter"/>
</dbReference>
<dbReference type="InterPro" id="IPR027417">
    <property type="entry name" value="P-loop_NTPase"/>
</dbReference>
<dbReference type="EMBL" id="DWWM01000036">
    <property type="protein sequence ID" value="HJC36611.1"/>
    <property type="molecule type" value="Genomic_DNA"/>
</dbReference>
<keyword evidence="7 11" id="KW-0418">Kinase</keyword>
<dbReference type="CDD" id="cd01672">
    <property type="entry name" value="TMPK"/>
    <property type="match status" value="1"/>
</dbReference>
<dbReference type="PANTHER" id="PTHR10344">
    <property type="entry name" value="THYMIDYLATE KINASE"/>
    <property type="match status" value="1"/>
</dbReference>
<name>A0A9D2NSA4_9FIRM</name>
<evidence type="ECO:0000256" key="8">
    <source>
        <dbReference type="ARBA" id="ARBA00022840"/>
    </source>
</evidence>
<dbReference type="GO" id="GO:0006235">
    <property type="term" value="P:dTTP biosynthetic process"/>
    <property type="evidence" value="ECO:0007669"/>
    <property type="project" value="UniProtKB-UniRule"/>
</dbReference>
<evidence type="ECO:0000256" key="2">
    <source>
        <dbReference type="ARBA" id="ARBA00012980"/>
    </source>
</evidence>
<dbReference type="GO" id="GO:0004798">
    <property type="term" value="F:dTMP kinase activity"/>
    <property type="evidence" value="ECO:0007669"/>
    <property type="project" value="UniProtKB-UniRule"/>
</dbReference>
<keyword evidence="5 11" id="KW-0545">Nucleotide biosynthesis</keyword>
<comment type="caution">
    <text evidence="13">The sequence shown here is derived from an EMBL/GenBank/DDBJ whole genome shotgun (WGS) entry which is preliminary data.</text>
</comment>
<evidence type="ECO:0000256" key="10">
    <source>
        <dbReference type="ARBA" id="ARBA00057735"/>
    </source>
</evidence>
<dbReference type="GO" id="GO:0005524">
    <property type="term" value="F:ATP binding"/>
    <property type="evidence" value="ECO:0007669"/>
    <property type="project" value="UniProtKB-UniRule"/>
</dbReference>
<sequence>MSRGLFITFEGNDGSGKTTISELVFKQLTQKGFSCILTREPGGIDIAEQIRHIILDPANSAMDARTEALLYAASRRQHLVERVIPALDEGKIVICDRFIDSSLAYQGMGRQIGMEEIFQMNQFATEGLMPDATIFLEVSEAVSRQRLAQRGSLDRMDQESEAFHQRVRRGYALVRQRYSERMRVIDADQELEQVLQAAMRAVMEIVDEHH</sequence>
<comment type="function">
    <text evidence="10 11">Phosphorylation of dTMP to form dTDP in both de novo and salvage pathways of dTTP synthesis.</text>
</comment>
<dbReference type="FunFam" id="3.40.50.300:FF:000225">
    <property type="entry name" value="Thymidylate kinase"/>
    <property type="match status" value="1"/>
</dbReference>
<keyword evidence="8 11" id="KW-0067">ATP-binding</keyword>
<protein>
    <recommendedName>
        <fullName evidence="3 11">Thymidylate kinase</fullName>
        <ecNumber evidence="2 11">2.7.4.9</ecNumber>
    </recommendedName>
    <alternativeName>
        <fullName evidence="11">dTMP kinase</fullName>
    </alternativeName>
</protein>
<evidence type="ECO:0000256" key="1">
    <source>
        <dbReference type="ARBA" id="ARBA00009776"/>
    </source>
</evidence>
<evidence type="ECO:0000256" key="9">
    <source>
        <dbReference type="ARBA" id="ARBA00048743"/>
    </source>
</evidence>
<dbReference type="GO" id="GO:0006233">
    <property type="term" value="P:dTDP biosynthetic process"/>
    <property type="evidence" value="ECO:0007669"/>
    <property type="project" value="InterPro"/>
</dbReference>
<keyword evidence="6 11" id="KW-0547">Nucleotide-binding</keyword>
<dbReference type="Pfam" id="PF02223">
    <property type="entry name" value="Thymidylate_kin"/>
    <property type="match status" value="1"/>
</dbReference>
<comment type="similarity">
    <text evidence="1 11">Belongs to the thymidylate kinase family.</text>
</comment>
<gene>
    <name evidence="11 13" type="primary">tmk</name>
    <name evidence="13" type="ORF">H9702_05715</name>
</gene>
<dbReference type="HAMAP" id="MF_00165">
    <property type="entry name" value="Thymidylate_kinase"/>
    <property type="match status" value="1"/>
</dbReference>